<feature type="region of interest" description="Disordered" evidence="1">
    <location>
        <begin position="181"/>
        <end position="272"/>
    </location>
</feature>
<feature type="region of interest" description="Disordered" evidence="1">
    <location>
        <begin position="1"/>
        <end position="25"/>
    </location>
</feature>
<feature type="compositionally biased region" description="Low complexity" evidence="1">
    <location>
        <begin position="500"/>
        <end position="511"/>
    </location>
</feature>
<feature type="compositionally biased region" description="Polar residues" evidence="1">
    <location>
        <begin position="192"/>
        <end position="205"/>
    </location>
</feature>
<feature type="region of interest" description="Disordered" evidence="1">
    <location>
        <begin position="88"/>
        <end position="162"/>
    </location>
</feature>
<dbReference type="GeneID" id="27716513"/>
<dbReference type="STRING" id="1442371.A0A0D2JSW9"/>
<feature type="compositionally biased region" description="Polar residues" evidence="1">
    <location>
        <begin position="47"/>
        <end position="74"/>
    </location>
</feature>
<dbReference type="OrthoDB" id="3648773at2759"/>
<evidence type="ECO:0000313" key="3">
    <source>
        <dbReference type="Proteomes" id="UP000053411"/>
    </source>
</evidence>
<accession>A0A0D2JSW9</accession>
<proteinExistence type="predicted"/>
<keyword evidence="3" id="KW-1185">Reference proteome</keyword>
<feature type="compositionally biased region" description="Low complexity" evidence="1">
    <location>
        <begin position="133"/>
        <end position="145"/>
    </location>
</feature>
<evidence type="ECO:0000256" key="1">
    <source>
        <dbReference type="SAM" id="MobiDB-lite"/>
    </source>
</evidence>
<feature type="compositionally biased region" description="Polar residues" evidence="1">
    <location>
        <begin position="1"/>
        <end position="11"/>
    </location>
</feature>
<gene>
    <name evidence="2" type="ORF">Z520_10767</name>
</gene>
<feature type="compositionally biased region" description="Polar residues" evidence="1">
    <location>
        <begin position="91"/>
        <end position="101"/>
    </location>
</feature>
<dbReference type="Proteomes" id="UP000053411">
    <property type="component" value="Unassembled WGS sequence"/>
</dbReference>
<reference evidence="2 3" key="1">
    <citation type="submission" date="2015-01" db="EMBL/GenBank/DDBJ databases">
        <title>The Genome Sequence of Fonsecaea multimorphosa CBS 102226.</title>
        <authorList>
            <consortium name="The Broad Institute Genomics Platform"/>
            <person name="Cuomo C."/>
            <person name="de Hoog S."/>
            <person name="Gorbushina A."/>
            <person name="Stielow B."/>
            <person name="Teixiera M."/>
            <person name="Abouelleil A."/>
            <person name="Chapman S.B."/>
            <person name="Priest M."/>
            <person name="Young S.K."/>
            <person name="Wortman J."/>
            <person name="Nusbaum C."/>
            <person name="Birren B."/>
        </authorList>
    </citation>
    <scope>NUCLEOTIDE SEQUENCE [LARGE SCALE GENOMIC DNA]</scope>
    <source>
        <strain evidence="2 3">CBS 102226</strain>
    </source>
</reference>
<dbReference type="EMBL" id="KN848093">
    <property type="protein sequence ID" value="KIX93589.1"/>
    <property type="molecule type" value="Genomic_DNA"/>
</dbReference>
<dbReference type="VEuPathDB" id="FungiDB:Z520_10767"/>
<dbReference type="RefSeq" id="XP_016627712.1">
    <property type="nucleotide sequence ID" value="XM_016781259.1"/>
</dbReference>
<sequence length="636" mass="70018">MAYQNDTSASGPSPVRFQRQPVDQDGALFRKDCTSYFDISPSRGGSLESNSTSEISPGSPGAQLQQDSHSTTRPSYFRFYSEALHKRVPNHATNIDRQSAGASAPGLRSPPSEVTFTPKPATGRSAQHPSLQSSRRSSATSAKTSPLWGSRPSKDSHTYSVQRPKLRRVLATSSSWIRSIKEKEDSADSTRKLSSAGSEAQTSTGDIIVVRTDQTPLKPPSKSIPATDRSTPSSIKVETDFGENIPSGRAQSRAHSLGEQGQTTSRRGSINPKTILTHPLHYIRYASLPKRAKTPTATKTPRPTPIARDTLLPDHTSQLKRNYTSEVLQRAAGILQEIKHAPQNALWPPQVLKPLRWRTFSDKSLSQQTKKEPRTVQGIISEIGNSNKGSGESPSAVQSYTSSVRNLQMGIVPTNTPSETATYKVKRSPSAETEEYLKVDISIRGGTSYLPSEARRIHTPPLPEEGADGRWRGFFFDYNAPGRTVALPRTESLEGGAGSSGSTSQDSNTTSAHSRTTPPGKKPERIKSRNRRILKGDWYDVKLAEVDMDIEPDRGEMSHAKQGDRRVNSPKCLSKIRKLLHDADQFDLTIPEHLPSSPLCPRHPRYWRVAKGRGIQFRGCWMHGLGVFETESENSK</sequence>
<feature type="compositionally biased region" description="Polar residues" evidence="1">
    <location>
        <begin position="249"/>
        <end position="272"/>
    </location>
</feature>
<feature type="region of interest" description="Disordered" evidence="1">
    <location>
        <begin position="39"/>
        <end position="76"/>
    </location>
</feature>
<feature type="region of interest" description="Disordered" evidence="1">
    <location>
        <begin position="491"/>
        <end position="529"/>
    </location>
</feature>
<feature type="compositionally biased region" description="Basic and acidic residues" evidence="1">
    <location>
        <begin position="181"/>
        <end position="191"/>
    </location>
</feature>
<name>A0A0D2JSW9_9EURO</name>
<dbReference type="AlphaFoldDB" id="A0A0D2JSW9"/>
<organism evidence="2 3">
    <name type="scientific">Fonsecaea multimorphosa CBS 102226</name>
    <dbReference type="NCBI Taxonomy" id="1442371"/>
    <lineage>
        <taxon>Eukaryota</taxon>
        <taxon>Fungi</taxon>
        <taxon>Dikarya</taxon>
        <taxon>Ascomycota</taxon>
        <taxon>Pezizomycotina</taxon>
        <taxon>Eurotiomycetes</taxon>
        <taxon>Chaetothyriomycetidae</taxon>
        <taxon>Chaetothyriales</taxon>
        <taxon>Herpotrichiellaceae</taxon>
        <taxon>Fonsecaea</taxon>
    </lineage>
</organism>
<protein>
    <submittedName>
        <fullName evidence="2">Uncharacterized protein</fullName>
    </submittedName>
</protein>
<evidence type="ECO:0000313" key="2">
    <source>
        <dbReference type="EMBL" id="KIX93589.1"/>
    </source>
</evidence>